<comment type="caution">
    <text evidence="2">The sequence shown here is derived from an EMBL/GenBank/DDBJ whole genome shotgun (WGS) entry which is preliminary data.</text>
</comment>
<proteinExistence type="predicted"/>
<feature type="compositionally biased region" description="Basic and acidic residues" evidence="1">
    <location>
        <begin position="60"/>
        <end position="76"/>
    </location>
</feature>
<dbReference type="Proteomes" id="UP001199469">
    <property type="component" value="Unassembled WGS sequence"/>
</dbReference>
<sequence>MVADLLGEVLGDPRDHHDDGEVDEELEPGHRPVPALVLVGAQDRMSPDARPCRAAGIGRHAGERARAGGRNPDDSAVGERRTVVDVMVQSHCLEGP</sequence>
<feature type="region of interest" description="Disordered" evidence="1">
    <location>
        <begin position="1"/>
        <end position="76"/>
    </location>
</feature>
<protein>
    <recommendedName>
        <fullName evidence="4">Alpha/beta hydrolase family protein</fullName>
    </recommendedName>
</protein>
<accession>A0ABS8P201</accession>
<reference evidence="2 3" key="1">
    <citation type="submission" date="2021-11" db="EMBL/GenBank/DDBJ databases">
        <title>Draft genome sequence of Actinomycetospora sp. SF1 isolated from the rhizosphere soil.</title>
        <authorList>
            <person name="Duangmal K."/>
            <person name="Chantavorakit T."/>
        </authorList>
    </citation>
    <scope>NUCLEOTIDE SEQUENCE [LARGE SCALE GENOMIC DNA]</scope>
    <source>
        <strain evidence="2 3">TBRC 5722</strain>
    </source>
</reference>
<evidence type="ECO:0008006" key="4">
    <source>
        <dbReference type="Google" id="ProtNLM"/>
    </source>
</evidence>
<keyword evidence="3" id="KW-1185">Reference proteome</keyword>
<gene>
    <name evidence="2" type="ORF">LQ327_01715</name>
</gene>
<organism evidence="2 3">
    <name type="scientific">Actinomycetospora endophytica</name>
    <dbReference type="NCBI Taxonomy" id="2291215"/>
    <lineage>
        <taxon>Bacteria</taxon>
        <taxon>Bacillati</taxon>
        <taxon>Actinomycetota</taxon>
        <taxon>Actinomycetes</taxon>
        <taxon>Pseudonocardiales</taxon>
        <taxon>Pseudonocardiaceae</taxon>
        <taxon>Actinomycetospora</taxon>
    </lineage>
</organism>
<dbReference type="RefSeq" id="WP_230729800.1">
    <property type="nucleotide sequence ID" value="NZ_JAJNDB010000001.1"/>
</dbReference>
<evidence type="ECO:0000313" key="3">
    <source>
        <dbReference type="Proteomes" id="UP001199469"/>
    </source>
</evidence>
<evidence type="ECO:0000313" key="2">
    <source>
        <dbReference type="EMBL" id="MCD2192109.1"/>
    </source>
</evidence>
<evidence type="ECO:0000256" key="1">
    <source>
        <dbReference type="SAM" id="MobiDB-lite"/>
    </source>
</evidence>
<dbReference type="EMBL" id="JAJNDB010000001">
    <property type="protein sequence ID" value="MCD2192109.1"/>
    <property type="molecule type" value="Genomic_DNA"/>
</dbReference>
<name>A0ABS8P201_9PSEU</name>